<organism evidence="2">
    <name type="scientific">Chromera velia CCMP2878</name>
    <dbReference type="NCBI Taxonomy" id="1169474"/>
    <lineage>
        <taxon>Eukaryota</taxon>
        <taxon>Sar</taxon>
        <taxon>Alveolata</taxon>
        <taxon>Colpodellida</taxon>
        <taxon>Chromeraceae</taxon>
        <taxon>Chromera</taxon>
    </lineage>
</organism>
<sequence length="140" mass="15193">MSAPAPAPAATVGGNIQTFLDKICENVEHLQAILVSDREGVVMLRSPNEFSQDERSEQMITTIFSICSEQTSKLERLGDTQHIISFFSGLIYLQANQLPLVVTMIAAPEVNTGQLLDLLPVISQALGDLRKAIATVVVQD</sequence>
<dbReference type="PANTHER" id="PTHR13378:SF1">
    <property type="entry name" value="RAGULATOR COMPLEX PROTEIN LAMTOR3"/>
    <property type="match status" value="1"/>
</dbReference>
<dbReference type="VEuPathDB" id="CryptoDB:Cvel_1095"/>
<reference evidence="2" key="1">
    <citation type="submission" date="2014-11" db="EMBL/GenBank/DDBJ databases">
        <authorList>
            <person name="Otto D Thomas"/>
            <person name="Naeem Raeece"/>
        </authorList>
    </citation>
    <scope>NUCLEOTIDE SEQUENCE</scope>
</reference>
<proteinExistence type="inferred from homology"/>
<dbReference type="InterPro" id="IPR015019">
    <property type="entry name" value="LAMTOR3"/>
</dbReference>
<protein>
    <recommendedName>
        <fullName evidence="3">Roadblock/LAMTOR2 domain-containing protein</fullName>
    </recommendedName>
</protein>
<dbReference type="SUPFAM" id="SSF103196">
    <property type="entry name" value="Roadblock/LC7 domain"/>
    <property type="match status" value="1"/>
</dbReference>
<dbReference type="SMART" id="SM01278">
    <property type="entry name" value="MAPKK1_Int"/>
    <property type="match status" value="1"/>
</dbReference>
<name>A0A0G4HJ81_9ALVE</name>
<accession>A0A0G4HJ81</accession>
<dbReference type="PANTHER" id="PTHR13378">
    <property type="entry name" value="REGULATOR COMPLEX PROTEIN LAMTOR3"/>
    <property type="match status" value="1"/>
</dbReference>
<dbReference type="AlphaFoldDB" id="A0A0G4HJ81"/>
<gene>
    <name evidence="2" type="ORF">Cvel_1095</name>
</gene>
<evidence type="ECO:0008006" key="3">
    <source>
        <dbReference type="Google" id="ProtNLM"/>
    </source>
</evidence>
<dbReference type="Pfam" id="PF08923">
    <property type="entry name" value="MAPKK1_Int"/>
    <property type="match status" value="1"/>
</dbReference>
<dbReference type="Gene3D" id="3.30.450.30">
    <property type="entry name" value="Dynein light chain 2a, cytoplasmic"/>
    <property type="match status" value="1"/>
</dbReference>
<comment type="similarity">
    <text evidence="1">Belongs to the LAMTOR3 family.</text>
</comment>
<evidence type="ECO:0000256" key="1">
    <source>
        <dbReference type="ARBA" id="ARBA00005356"/>
    </source>
</evidence>
<dbReference type="GO" id="GO:0032008">
    <property type="term" value="P:positive regulation of TOR signaling"/>
    <property type="evidence" value="ECO:0007669"/>
    <property type="project" value="TreeGrafter"/>
</dbReference>
<dbReference type="EMBL" id="CDMZ01002838">
    <property type="protein sequence ID" value="CEM44100.1"/>
    <property type="molecule type" value="Genomic_DNA"/>
</dbReference>
<evidence type="ECO:0000313" key="2">
    <source>
        <dbReference type="EMBL" id="CEM44100.1"/>
    </source>
</evidence>
<dbReference type="GO" id="GO:0071230">
    <property type="term" value="P:cellular response to amino acid stimulus"/>
    <property type="evidence" value="ECO:0007669"/>
    <property type="project" value="TreeGrafter"/>
</dbReference>
<dbReference type="GO" id="GO:0071986">
    <property type="term" value="C:Ragulator complex"/>
    <property type="evidence" value="ECO:0007669"/>
    <property type="project" value="TreeGrafter"/>
</dbReference>